<feature type="region of interest" description="Disordered" evidence="1">
    <location>
        <begin position="221"/>
        <end position="284"/>
    </location>
</feature>
<gene>
    <name evidence="2" type="ORF">T440DRAFT_508269</name>
</gene>
<feature type="compositionally biased region" description="Low complexity" evidence="1">
    <location>
        <begin position="221"/>
        <end position="246"/>
    </location>
</feature>
<dbReference type="OrthoDB" id="3691660at2759"/>
<feature type="compositionally biased region" description="Polar residues" evidence="1">
    <location>
        <begin position="147"/>
        <end position="157"/>
    </location>
</feature>
<reference evidence="2" key="1">
    <citation type="submission" date="2020-01" db="EMBL/GenBank/DDBJ databases">
        <authorList>
            <consortium name="DOE Joint Genome Institute"/>
            <person name="Haridas S."/>
            <person name="Albert R."/>
            <person name="Binder M."/>
            <person name="Bloem J."/>
            <person name="Labutti K."/>
            <person name="Salamov A."/>
            <person name="Andreopoulos B."/>
            <person name="Baker S.E."/>
            <person name="Barry K."/>
            <person name="Bills G."/>
            <person name="Bluhm B.H."/>
            <person name="Cannon C."/>
            <person name="Castanera R."/>
            <person name="Culley D.E."/>
            <person name="Daum C."/>
            <person name="Ezra D."/>
            <person name="Gonzalez J.B."/>
            <person name="Henrissat B."/>
            <person name="Kuo A."/>
            <person name="Liang C."/>
            <person name="Lipzen A."/>
            <person name="Lutzoni F."/>
            <person name="Magnuson J."/>
            <person name="Mondo S."/>
            <person name="Nolan M."/>
            <person name="Ohm R."/>
            <person name="Pangilinan J."/>
            <person name="Park H.-J."/>
            <person name="Ramirez L."/>
            <person name="Alfaro M."/>
            <person name="Sun H."/>
            <person name="Tritt A."/>
            <person name="Yoshinaga Y."/>
            <person name="Zwiers L.-H."/>
            <person name="Turgeon B.G."/>
            <person name="Goodwin S.B."/>
            <person name="Spatafora J.W."/>
            <person name="Crous P.W."/>
            <person name="Grigoriev I.V."/>
        </authorList>
    </citation>
    <scope>NUCLEOTIDE SEQUENCE</scope>
    <source>
        <strain evidence="2">IPT5</strain>
    </source>
</reference>
<name>A0A6A7B603_9PLEO</name>
<organism evidence="2 3">
    <name type="scientific">Plenodomus tracheiphilus IPT5</name>
    <dbReference type="NCBI Taxonomy" id="1408161"/>
    <lineage>
        <taxon>Eukaryota</taxon>
        <taxon>Fungi</taxon>
        <taxon>Dikarya</taxon>
        <taxon>Ascomycota</taxon>
        <taxon>Pezizomycotina</taxon>
        <taxon>Dothideomycetes</taxon>
        <taxon>Pleosporomycetidae</taxon>
        <taxon>Pleosporales</taxon>
        <taxon>Pleosporineae</taxon>
        <taxon>Leptosphaeriaceae</taxon>
        <taxon>Plenodomus</taxon>
    </lineage>
</organism>
<dbReference type="Proteomes" id="UP000799423">
    <property type="component" value="Unassembled WGS sequence"/>
</dbReference>
<feature type="compositionally biased region" description="Pro residues" evidence="1">
    <location>
        <begin position="247"/>
        <end position="284"/>
    </location>
</feature>
<accession>A0A6A7B603</accession>
<feature type="compositionally biased region" description="Low complexity" evidence="1">
    <location>
        <begin position="110"/>
        <end position="125"/>
    </location>
</feature>
<dbReference type="AlphaFoldDB" id="A0A6A7B603"/>
<keyword evidence="3" id="KW-1185">Reference proteome</keyword>
<proteinExistence type="predicted"/>
<sequence>MANSFYHTSYGGDDDDHDRGSSDTNTSRQDQEFPEVMSINIPDGQHFFELDGSMFSSHEVSPDSTHPRDDPEHSWRYDGDYVWTGEAMVHAPRLTELMRGLELFERADTGRSASRASSGPRAPAGHDAGASSSSLAMTPSPRLAGSSVRSTTTSQPDKTPAPSVAGPGISSTVTGLGHPRPVTGDPTYQSEYDQAFWDCAPIVPKDWHWKTDLQATQFPYTSSSSTATAEYQPDTSTTSIITSPSSSPSPPINPPSPHLLPFIPSTPAPSPPPTTITPPSSPPTLQPLTDIQLLLLHKWRIVKKKGLEEYIKYFPGQTRESLVAQWKALRERARELARVEKEMEKGESMEGVERT</sequence>
<evidence type="ECO:0000256" key="1">
    <source>
        <dbReference type="SAM" id="MobiDB-lite"/>
    </source>
</evidence>
<feature type="region of interest" description="Disordered" evidence="1">
    <location>
        <begin position="109"/>
        <end position="187"/>
    </location>
</feature>
<dbReference type="EMBL" id="MU006308">
    <property type="protein sequence ID" value="KAF2850127.1"/>
    <property type="molecule type" value="Genomic_DNA"/>
</dbReference>
<evidence type="ECO:0000313" key="2">
    <source>
        <dbReference type="EMBL" id="KAF2850127.1"/>
    </source>
</evidence>
<protein>
    <submittedName>
        <fullName evidence="2">Uncharacterized protein</fullName>
    </submittedName>
</protein>
<feature type="region of interest" description="Disordered" evidence="1">
    <location>
        <begin position="1"/>
        <end position="75"/>
    </location>
</feature>
<feature type="compositionally biased region" description="Polar residues" evidence="1">
    <location>
        <begin position="54"/>
        <end position="64"/>
    </location>
</feature>
<feature type="compositionally biased region" description="Basic and acidic residues" evidence="1">
    <location>
        <begin position="65"/>
        <end position="75"/>
    </location>
</feature>
<evidence type="ECO:0000313" key="3">
    <source>
        <dbReference type="Proteomes" id="UP000799423"/>
    </source>
</evidence>